<reference evidence="1" key="1">
    <citation type="submission" date="2023-11" db="EMBL/GenBank/DDBJ databases">
        <authorList>
            <person name="Poullet M."/>
        </authorList>
    </citation>
    <scope>NUCLEOTIDE SEQUENCE</scope>
    <source>
        <strain evidence="1">E1834</strain>
    </source>
</reference>
<proteinExistence type="predicted"/>
<protein>
    <submittedName>
        <fullName evidence="1">Uncharacterized protein</fullName>
    </submittedName>
</protein>
<evidence type="ECO:0000313" key="2">
    <source>
        <dbReference type="Proteomes" id="UP001497535"/>
    </source>
</evidence>
<keyword evidence="2" id="KW-1185">Reference proteome</keyword>
<evidence type="ECO:0000313" key="1">
    <source>
        <dbReference type="EMBL" id="CAK5089938.1"/>
    </source>
</evidence>
<comment type="caution">
    <text evidence="1">The sequence shown here is derived from an EMBL/GenBank/DDBJ whole genome shotgun (WGS) entry which is preliminary data.</text>
</comment>
<dbReference type="Proteomes" id="UP001497535">
    <property type="component" value="Unassembled WGS sequence"/>
</dbReference>
<accession>A0ACB1AFK3</accession>
<gene>
    <name evidence="1" type="ORF">MENTE1834_LOCUS37698</name>
</gene>
<name>A0ACB1AFK3_MELEN</name>
<organism evidence="1 2">
    <name type="scientific">Meloidogyne enterolobii</name>
    <name type="common">Root-knot nematode worm</name>
    <name type="synonym">Meloidogyne mayaguensis</name>
    <dbReference type="NCBI Taxonomy" id="390850"/>
    <lineage>
        <taxon>Eukaryota</taxon>
        <taxon>Metazoa</taxon>
        <taxon>Ecdysozoa</taxon>
        <taxon>Nematoda</taxon>
        <taxon>Chromadorea</taxon>
        <taxon>Rhabditida</taxon>
        <taxon>Tylenchina</taxon>
        <taxon>Tylenchomorpha</taxon>
        <taxon>Tylenchoidea</taxon>
        <taxon>Meloidogynidae</taxon>
        <taxon>Meloidogyninae</taxon>
        <taxon>Meloidogyne</taxon>
    </lineage>
</organism>
<sequence length="152" mass="17373">MGNGHSQNYGYYGQPYGPYGHTPHAQFYGPDPQQVHCPKCKQTTTSELKFVFGVCTWFYLIFHLVFVILTVVAIVKKCFIAKHDDCVKLFLVLGGLLLLWPLIFCNCCSDAKHYCGVCDTYIGRYERFGGRPVVVLPPECHKHQIEHQKDDK</sequence>
<dbReference type="EMBL" id="CAVMJV010000080">
    <property type="protein sequence ID" value="CAK5089938.1"/>
    <property type="molecule type" value="Genomic_DNA"/>
</dbReference>